<dbReference type="SUPFAM" id="SSF48498">
    <property type="entry name" value="Tetracyclin repressor-like, C-terminal domain"/>
    <property type="match status" value="1"/>
</dbReference>
<dbReference type="InterPro" id="IPR009057">
    <property type="entry name" value="Homeodomain-like_sf"/>
</dbReference>
<dbReference type="Pfam" id="PF17939">
    <property type="entry name" value="TetR_C_30"/>
    <property type="match status" value="1"/>
</dbReference>
<dbReference type="InterPro" id="IPR041586">
    <property type="entry name" value="PsrA_TetR_C"/>
</dbReference>
<evidence type="ECO:0000313" key="5">
    <source>
        <dbReference type="Proteomes" id="UP000622317"/>
    </source>
</evidence>
<dbReference type="AlphaFoldDB" id="A0A927F8V4"/>
<sequence>MNKTQVKLIEAAEKEFAEHGFHGASIRNITRRAGANVASVNYHFGSKETLFIEMIRYRLEPLNTLRIQMLDEAVAKAGKRPLKLKRIIDILVRPMVENIVNGSHGQHFMRAVGRGMSEESQFMQQIYKDVLAKVVLRFRKEMSRTLSDLPESLVNLCFAYLRSTLSGTLQTRKSNIALEDGIQFPDADTMVAYISGGIEAISKEYRTKNK</sequence>
<protein>
    <submittedName>
        <fullName evidence="4">TetR family transcriptional regulator</fullName>
    </submittedName>
</protein>
<evidence type="ECO:0000313" key="4">
    <source>
        <dbReference type="EMBL" id="MBD5780010.1"/>
    </source>
</evidence>
<dbReference type="Pfam" id="PF00440">
    <property type="entry name" value="TetR_N"/>
    <property type="match status" value="1"/>
</dbReference>
<dbReference type="InterPro" id="IPR001647">
    <property type="entry name" value="HTH_TetR"/>
</dbReference>
<feature type="DNA-binding region" description="H-T-H motif" evidence="2">
    <location>
        <begin position="25"/>
        <end position="44"/>
    </location>
</feature>
<feature type="domain" description="HTH tetR-type" evidence="3">
    <location>
        <begin position="2"/>
        <end position="62"/>
    </location>
</feature>
<dbReference type="InterPro" id="IPR023772">
    <property type="entry name" value="DNA-bd_HTH_TetR-type_CS"/>
</dbReference>
<gene>
    <name evidence="4" type="ORF">IEN85_10965</name>
</gene>
<dbReference type="GO" id="GO:0000976">
    <property type="term" value="F:transcription cis-regulatory region binding"/>
    <property type="evidence" value="ECO:0007669"/>
    <property type="project" value="TreeGrafter"/>
</dbReference>
<proteinExistence type="predicted"/>
<evidence type="ECO:0000256" key="1">
    <source>
        <dbReference type="ARBA" id="ARBA00023125"/>
    </source>
</evidence>
<name>A0A927F8V4_9BACT</name>
<organism evidence="4 5">
    <name type="scientific">Pelagicoccus enzymogenes</name>
    <dbReference type="NCBI Taxonomy" id="2773457"/>
    <lineage>
        <taxon>Bacteria</taxon>
        <taxon>Pseudomonadati</taxon>
        <taxon>Verrucomicrobiota</taxon>
        <taxon>Opitutia</taxon>
        <taxon>Puniceicoccales</taxon>
        <taxon>Pelagicoccaceae</taxon>
        <taxon>Pelagicoccus</taxon>
    </lineage>
</organism>
<reference evidence="4" key="1">
    <citation type="submission" date="2020-09" db="EMBL/GenBank/DDBJ databases">
        <title>Pelagicoccus enzymogenes sp. nov. with an EPS production, isolated from marine sediment.</title>
        <authorList>
            <person name="Feng X."/>
        </authorList>
    </citation>
    <scope>NUCLEOTIDE SEQUENCE</scope>
    <source>
        <strain evidence="4">NFK12</strain>
    </source>
</reference>
<dbReference type="EMBL" id="JACYFG010000032">
    <property type="protein sequence ID" value="MBD5780010.1"/>
    <property type="molecule type" value="Genomic_DNA"/>
</dbReference>
<evidence type="ECO:0000259" key="3">
    <source>
        <dbReference type="PROSITE" id="PS50977"/>
    </source>
</evidence>
<keyword evidence="1 2" id="KW-0238">DNA-binding</keyword>
<dbReference type="SUPFAM" id="SSF46689">
    <property type="entry name" value="Homeodomain-like"/>
    <property type="match status" value="1"/>
</dbReference>
<dbReference type="PRINTS" id="PR00455">
    <property type="entry name" value="HTHTETR"/>
</dbReference>
<comment type="caution">
    <text evidence="4">The sequence shown here is derived from an EMBL/GenBank/DDBJ whole genome shotgun (WGS) entry which is preliminary data.</text>
</comment>
<dbReference type="PROSITE" id="PS50977">
    <property type="entry name" value="HTH_TETR_2"/>
    <property type="match status" value="1"/>
</dbReference>
<dbReference type="InterPro" id="IPR036271">
    <property type="entry name" value="Tet_transcr_reg_TetR-rel_C_sf"/>
</dbReference>
<dbReference type="Gene3D" id="1.10.357.10">
    <property type="entry name" value="Tetracycline Repressor, domain 2"/>
    <property type="match status" value="1"/>
</dbReference>
<dbReference type="InterPro" id="IPR050109">
    <property type="entry name" value="HTH-type_TetR-like_transc_reg"/>
</dbReference>
<dbReference type="PROSITE" id="PS01081">
    <property type="entry name" value="HTH_TETR_1"/>
    <property type="match status" value="1"/>
</dbReference>
<keyword evidence="5" id="KW-1185">Reference proteome</keyword>
<dbReference type="GO" id="GO:0003700">
    <property type="term" value="F:DNA-binding transcription factor activity"/>
    <property type="evidence" value="ECO:0007669"/>
    <property type="project" value="TreeGrafter"/>
</dbReference>
<dbReference type="PANTHER" id="PTHR30055:SF235">
    <property type="entry name" value="TRANSCRIPTIONAL REGULATORY PROTEIN"/>
    <property type="match status" value="1"/>
</dbReference>
<dbReference type="Proteomes" id="UP000622317">
    <property type="component" value="Unassembled WGS sequence"/>
</dbReference>
<dbReference type="RefSeq" id="WP_191617129.1">
    <property type="nucleotide sequence ID" value="NZ_JACYFG010000032.1"/>
</dbReference>
<accession>A0A927F8V4</accession>
<dbReference type="PANTHER" id="PTHR30055">
    <property type="entry name" value="HTH-TYPE TRANSCRIPTIONAL REGULATOR RUTR"/>
    <property type="match status" value="1"/>
</dbReference>
<evidence type="ECO:0000256" key="2">
    <source>
        <dbReference type="PROSITE-ProRule" id="PRU00335"/>
    </source>
</evidence>